<evidence type="ECO:0000256" key="1">
    <source>
        <dbReference type="ARBA" id="ARBA00022630"/>
    </source>
</evidence>
<evidence type="ECO:0000259" key="3">
    <source>
        <dbReference type="PROSITE" id="PS51387"/>
    </source>
</evidence>
<keyword evidence="2" id="KW-0274">FAD</keyword>
<evidence type="ECO:0000313" key="4">
    <source>
        <dbReference type="EMBL" id="CAA9588148.1"/>
    </source>
</evidence>
<dbReference type="EMBL" id="CADCWM010001088">
    <property type="protein sequence ID" value="CAA9588148.1"/>
    <property type="molecule type" value="Genomic_DNA"/>
</dbReference>
<dbReference type="Pfam" id="PF01565">
    <property type="entry name" value="FAD_binding_4"/>
    <property type="match status" value="1"/>
</dbReference>
<dbReference type="AlphaFoldDB" id="A0A6J4VU89"/>
<dbReference type="InterPro" id="IPR051914">
    <property type="entry name" value="FAD-linked_OxidoTrans_Type4"/>
</dbReference>
<name>A0A6J4VU89_9BACT</name>
<dbReference type="InterPro" id="IPR004113">
    <property type="entry name" value="FAD-bd_oxidored_4_C"/>
</dbReference>
<dbReference type="InterPro" id="IPR016169">
    <property type="entry name" value="FAD-bd_PCMH_sub2"/>
</dbReference>
<dbReference type="GO" id="GO:0019154">
    <property type="term" value="F:glycolate dehydrogenase activity"/>
    <property type="evidence" value="ECO:0007669"/>
    <property type="project" value="UniProtKB-EC"/>
</dbReference>
<proteinExistence type="predicted"/>
<dbReference type="SUPFAM" id="SSF56176">
    <property type="entry name" value="FAD-binding/transporter-associated domain-like"/>
    <property type="match status" value="1"/>
</dbReference>
<dbReference type="SUPFAM" id="SSF55103">
    <property type="entry name" value="FAD-linked oxidases, C-terminal domain"/>
    <property type="match status" value="1"/>
</dbReference>
<protein>
    <submittedName>
        <fullName evidence="4">Glycolate dehydrogenase, subunit GlcD</fullName>
        <ecNumber evidence="4">1.1.99.14</ecNumber>
    </submittedName>
</protein>
<feature type="non-terminal residue" evidence="4">
    <location>
        <position position="332"/>
    </location>
</feature>
<dbReference type="EC" id="1.1.99.14" evidence="4"/>
<keyword evidence="4" id="KW-0560">Oxidoreductase</keyword>
<dbReference type="PANTHER" id="PTHR42934:SF1">
    <property type="entry name" value="GLYCOLATE OXIDASE SUBUNIT GLCD"/>
    <property type="match status" value="1"/>
</dbReference>
<keyword evidence="1" id="KW-0285">Flavoprotein</keyword>
<sequence>MQKVEAETAATTARAVPTGETIRQLAREIEAVVGPQGLIQRPEQLRTYESDGLTAYRQIPALVVLPASGAEVQGVVRLCNRYGVPFVPRGSGTGLSGGAMPVEGGVLIGLSRMNKILEVDLPNQRAVVEPGVLNLWVTQKVAPQGYYYAPDPSSQQVCSIGGNVAENSGGAHCLKYGFTVNHVLGLEVVLPDGEMVELGGPTLDAPGYDLTGIVVGSEGTLGIATKVTVRIVRRAESIRMLLAAYPTTDGAGEAVSGIIAAGIIPAAVEIMDQLAVEAAEAAVHAGYPLDAGAILLVELDGNRVEVDRQYEEVEAICRRAGATEIRPARDAD</sequence>
<accession>A0A6J4VU89</accession>
<dbReference type="InterPro" id="IPR016166">
    <property type="entry name" value="FAD-bd_PCMH"/>
</dbReference>
<dbReference type="PROSITE" id="PS51387">
    <property type="entry name" value="FAD_PCMH"/>
    <property type="match status" value="1"/>
</dbReference>
<dbReference type="Pfam" id="PF02913">
    <property type="entry name" value="FAD-oxidase_C"/>
    <property type="match status" value="1"/>
</dbReference>
<dbReference type="InterPro" id="IPR016164">
    <property type="entry name" value="FAD-linked_Oxase-like_C"/>
</dbReference>
<feature type="domain" description="FAD-binding PCMH-type" evidence="3">
    <location>
        <begin position="56"/>
        <end position="234"/>
    </location>
</feature>
<gene>
    <name evidence="4" type="ORF">AVDCRST_MAG88-4338</name>
</gene>
<dbReference type="GO" id="GO:0071949">
    <property type="term" value="F:FAD binding"/>
    <property type="evidence" value="ECO:0007669"/>
    <property type="project" value="InterPro"/>
</dbReference>
<dbReference type="Gene3D" id="3.30.465.10">
    <property type="match status" value="1"/>
</dbReference>
<organism evidence="4">
    <name type="scientific">uncultured Thermomicrobiales bacterium</name>
    <dbReference type="NCBI Taxonomy" id="1645740"/>
    <lineage>
        <taxon>Bacteria</taxon>
        <taxon>Pseudomonadati</taxon>
        <taxon>Thermomicrobiota</taxon>
        <taxon>Thermomicrobia</taxon>
        <taxon>Thermomicrobiales</taxon>
        <taxon>environmental samples</taxon>
    </lineage>
</organism>
<reference evidence="4" key="1">
    <citation type="submission" date="2020-02" db="EMBL/GenBank/DDBJ databases">
        <authorList>
            <person name="Meier V. D."/>
        </authorList>
    </citation>
    <scope>NUCLEOTIDE SEQUENCE</scope>
    <source>
        <strain evidence="4">AVDCRST_MAG88</strain>
    </source>
</reference>
<dbReference type="InterPro" id="IPR006094">
    <property type="entry name" value="Oxid_FAD_bind_N"/>
</dbReference>
<dbReference type="PANTHER" id="PTHR42934">
    <property type="entry name" value="GLYCOLATE OXIDASE SUBUNIT GLCD"/>
    <property type="match status" value="1"/>
</dbReference>
<evidence type="ECO:0000256" key="2">
    <source>
        <dbReference type="ARBA" id="ARBA00022827"/>
    </source>
</evidence>
<dbReference type="InterPro" id="IPR036318">
    <property type="entry name" value="FAD-bd_PCMH-like_sf"/>
</dbReference>